<dbReference type="Gene3D" id="3.30.360.30">
    <property type="entry name" value="homospermidine synthase like"/>
    <property type="match status" value="1"/>
</dbReference>
<dbReference type="InterPro" id="IPR023181">
    <property type="entry name" value="Homospermid_syn-like_C"/>
</dbReference>
<evidence type="ECO:0000313" key="1">
    <source>
        <dbReference type="EMBL" id="RMU64543.1"/>
    </source>
</evidence>
<dbReference type="Proteomes" id="UP000280395">
    <property type="component" value="Unassembled WGS sequence"/>
</dbReference>
<gene>
    <name evidence="1" type="ORF">ALP29_200826</name>
</gene>
<organism evidence="1 2">
    <name type="scientific">Pseudomonas syringae pv. avii</name>
    <dbReference type="NCBI Taxonomy" id="663959"/>
    <lineage>
        <taxon>Bacteria</taxon>
        <taxon>Pseudomonadati</taxon>
        <taxon>Pseudomonadota</taxon>
        <taxon>Gammaproteobacteria</taxon>
        <taxon>Pseudomonadales</taxon>
        <taxon>Pseudomonadaceae</taxon>
        <taxon>Pseudomonas</taxon>
        <taxon>Pseudomonas syringae</taxon>
    </lineage>
</organism>
<protein>
    <submittedName>
        <fullName evidence="1">Uncharacterized protein</fullName>
    </submittedName>
</protein>
<dbReference type="EMBL" id="RBUA01000203">
    <property type="protein sequence ID" value="RMU64543.1"/>
    <property type="molecule type" value="Genomic_DNA"/>
</dbReference>
<dbReference type="AlphaFoldDB" id="A0A3M5W3Y6"/>
<reference evidence="1 2" key="1">
    <citation type="submission" date="2018-08" db="EMBL/GenBank/DDBJ databases">
        <title>Recombination of ecologically and evolutionarily significant loci maintains genetic cohesion in the Pseudomonas syringae species complex.</title>
        <authorList>
            <person name="Dillon M."/>
            <person name="Thakur S."/>
            <person name="Almeida R.N.D."/>
            <person name="Weir B.S."/>
            <person name="Guttman D.S."/>
        </authorList>
    </citation>
    <scope>NUCLEOTIDE SEQUENCE [LARGE SCALE GENOMIC DNA]</scope>
    <source>
        <strain evidence="1 2">ICMP 14479</strain>
    </source>
</reference>
<sequence length="76" mass="8665">MAKYNSATSLQVVSSIIAGMAWAEANPREGLVESEQLDWEFIYDIAEQYWQPIVAQETDWKPDGGRGPLIFDRFRA</sequence>
<comment type="caution">
    <text evidence="1">The sequence shown here is derived from an EMBL/GenBank/DDBJ whole genome shotgun (WGS) entry which is preliminary data.</text>
</comment>
<name>A0A3M5W3Y6_PSESX</name>
<accession>A0A3M5W3Y6</accession>
<evidence type="ECO:0000313" key="2">
    <source>
        <dbReference type="Proteomes" id="UP000280395"/>
    </source>
</evidence>
<proteinExistence type="predicted"/>